<dbReference type="PROSITE" id="PS51354">
    <property type="entry name" value="GLUTAREDOXIN_2"/>
    <property type="match status" value="1"/>
</dbReference>
<dbReference type="KEGG" id="cex:CSE_09660"/>
<evidence type="ECO:0000259" key="1">
    <source>
        <dbReference type="Pfam" id="PF13192"/>
    </source>
</evidence>
<dbReference type="Proteomes" id="UP000004793">
    <property type="component" value="Chromosome"/>
</dbReference>
<name>A0A7U6GEU1_CALEA</name>
<dbReference type="RefSeq" id="WP_014453494.1">
    <property type="nucleotide sequence ID" value="NC_017096.1"/>
</dbReference>
<reference evidence="2 3" key="1">
    <citation type="submission" date="2011-01" db="EMBL/GenBank/DDBJ databases">
        <title>Whole genome sequence of Caldisericum exile AZM16c01.</title>
        <authorList>
            <person name="Narita-Yamada S."/>
            <person name="Kawakoshi A."/>
            <person name="Nakamura S."/>
            <person name="Sasagawa M."/>
            <person name="Fukada J."/>
            <person name="Sekine M."/>
            <person name="Kato Y."/>
            <person name="Fukai R."/>
            <person name="Sasaki K."/>
            <person name="Hanamaki A."/>
            <person name="Narita H."/>
            <person name="Konno Y."/>
            <person name="Mori K."/>
            <person name="Yamazaki S."/>
            <person name="Suzuki K."/>
            <person name="Fujita N."/>
        </authorList>
    </citation>
    <scope>NUCLEOTIDE SEQUENCE [LARGE SCALE GENOMIC DNA]</scope>
    <source>
        <strain evidence="3">DSM 21853 / NBRC 104410 / AZM16c01</strain>
    </source>
</reference>
<sequence length="226" mass="25564">MERLLKEKDAAYIKDLFEKNLKDDVTLTLFFETNGEKITKFNEQYLPYTEEIVKEVAELSPKIKLNIYKDDVEKEKEYGVKAISALFIEGSKTNKNIVYYGIPSGHEFSSLLEDIVDVSKGETELPVDIKEKVRKISSPVEILVFVTPTCPYCPRAVRTAHQFALENPNIIGAMIEANEFPDWSNEFNVYAVPKVVINGGKAEFEGALPEDAFLQSVYEALGIKLI</sequence>
<accession>A0A7U6GEU1</accession>
<dbReference type="Gene3D" id="3.40.30.80">
    <property type="match status" value="1"/>
</dbReference>
<proteinExistence type="predicted"/>
<dbReference type="AlphaFoldDB" id="A0A7U6GEU1"/>
<dbReference type="CDD" id="cd02973">
    <property type="entry name" value="TRX_GRX_like"/>
    <property type="match status" value="1"/>
</dbReference>
<dbReference type="PANTHER" id="PTHR37170:SF1">
    <property type="entry name" value="GLUTAREDOXIN-LIKE PROTEIN"/>
    <property type="match status" value="1"/>
</dbReference>
<evidence type="ECO:0000313" key="2">
    <source>
        <dbReference type="EMBL" id="BAL81092.1"/>
    </source>
</evidence>
<dbReference type="InterPro" id="IPR012336">
    <property type="entry name" value="Thioredoxin-like_fold"/>
</dbReference>
<dbReference type="PANTHER" id="PTHR37170">
    <property type="entry name" value="GLUTAREDOXIN-RELATED"/>
    <property type="match status" value="1"/>
</dbReference>
<organism evidence="2 3">
    <name type="scientific">Caldisericum exile (strain DSM 21853 / NBRC 104410 / AZM16c01)</name>
    <dbReference type="NCBI Taxonomy" id="511051"/>
    <lineage>
        <taxon>Bacteria</taxon>
        <taxon>Pseudomonadati</taxon>
        <taxon>Caldisericota/Cryosericota group</taxon>
        <taxon>Caldisericota</taxon>
        <taxon>Caldisericia</taxon>
        <taxon>Caldisericales</taxon>
        <taxon>Caldisericaceae</taxon>
        <taxon>Caldisericum</taxon>
    </lineage>
</organism>
<dbReference type="InterPro" id="IPR036249">
    <property type="entry name" value="Thioredoxin-like_sf"/>
</dbReference>
<evidence type="ECO:0000313" key="3">
    <source>
        <dbReference type="Proteomes" id="UP000004793"/>
    </source>
</evidence>
<protein>
    <submittedName>
        <fullName evidence="2">Protein-disulfide reductase</fullName>
    </submittedName>
</protein>
<dbReference type="Pfam" id="PF13192">
    <property type="entry name" value="Thioredoxin_3"/>
    <property type="match status" value="1"/>
</dbReference>
<gene>
    <name evidence="2" type="ordered locus">CSE_09660</name>
</gene>
<dbReference type="SUPFAM" id="SSF52833">
    <property type="entry name" value="Thioredoxin-like"/>
    <property type="match status" value="2"/>
</dbReference>
<dbReference type="NCBIfam" id="TIGR02187">
    <property type="entry name" value="PDO_seleno_TRX"/>
    <property type="match status" value="1"/>
</dbReference>
<dbReference type="InterPro" id="IPR011903">
    <property type="entry name" value="TON_0319-like"/>
</dbReference>
<dbReference type="OrthoDB" id="9806179at2"/>
<dbReference type="EMBL" id="AP012051">
    <property type="protein sequence ID" value="BAL81092.1"/>
    <property type="molecule type" value="Genomic_DNA"/>
</dbReference>
<keyword evidence="3" id="KW-1185">Reference proteome</keyword>
<feature type="domain" description="Thioredoxin-like fold" evidence="1">
    <location>
        <begin position="141"/>
        <end position="217"/>
    </location>
</feature>